<gene>
    <name evidence="1" type="ORF">GLW00_16705</name>
</gene>
<dbReference type="EMBL" id="WMFA01000009">
    <property type="protein sequence ID" value="MYL72489.1"/>
    <property type="molecule type" value="Genomic_DNA"/>
</dbReference>
<evidence type="ECO:0000313" key="2">
    <source>
        <dbReference type="Proteomes" id="UP000450457"/>
    </source>
</evidence>
<dbReference type="Proteomes" id="UP000450457">
    <property type="component" value="Unassembled WGS sequence"/>
</dbReference>
<evidence type="ECO:0000313" key="1">
    <source>
        <dbReference type="EMBL" id="MYL72489.1"/>
    </source>
</evidence>
<reference evidence="1 2" key="1">
    <citation type="submission" date="2019-11" db="EMBL/GenBank/DDBJ databases">
        <title>Genome sequences of 17 halophilic strains isolated from different environments.</title>
        <authorList>
            <person name="Furrow R.E."/>
        </authorList>
    </citation>
    <scope>NUCLEOTIDE SEQUENCE [LARGE SCALE GENOMIC DNA]</scope>
    <source>
        <strain evidence="1 2">SL-4</strain>
    </source>
</reference>
<protein>
    <submittedName>
        <fullName evidence="1">Uncharacterized protein</fullName>
    </submittedName>
</protein>
<sequence>MLTINVPELITCDAVITGNLSCPVGTPVEGAEVFFSDFPEDVVFYDPNPAISDANGDFSTTVTVLPGTPLTAIDVTATAEALGIFFETHAGTQVECPEEVCPCKFRIGIQRNRAPAVVKITDNGSSSKLKGNINVSAVQCFTASPMCNPEVDNFNVTFRSRGTTINFIQGRRIEIDCITDKFAMVRGTALATGNLFTGLFEVKIEVTIGPGNIGTWTIMANDNMGHTFSTTFTARMSPITSIGECGVQF</sequence>
<dbReference type="AlphaFoldDB" id="A0A845FFA4"/>
<accession>A0A845FFA4</accession>
<proteinExistence type="predicted"/>
<name>A0A845FFA4_9BACI</name>
<dbReference type="OrthoDB" id="2960523at2"/>
<organism evidence="1 2">
    <name type="scientific">Halobacillus litoralis</name>
    <dbReference type="NCBI Taxonomy" id="45668"/>
    <lineage>
        <taxon>Bacteria</taxon>
        <taxon>Bacillati</taxon>
        <taxon>Bacillota</taxon>
        <taxon>Bacilli</taxon>
        <taxon>Bacillales</taxon>
        <taxon>Bacillaceae</taxon>
        <taxon>Halobacillus</taxon>
    </lineage>
</organism>
<dbReference type="GeneID" id="78008654"/>
<dbReference type="RefSeq" id="WP_160915972.1">
    <property type="nucleotide sequence ID" value="NZ_WMFA01000009.1"/>
</dbReference>
<comment type="caution">
    <text evidence="1">The sequence shown here is derived from an EMBL/GenBank/DDBJ whole genome shotgun (WGS) entry which is preliminary data.</text>
</comment>